<feature type="domain" description="SWIM-type" evidence="6">
    <location>
        <begin position="49"/>
        <end position="81"/>
    </location>
</feature>
<dbReference type="Proteomes" id="UP001177003">
    <property type="component" value="Chromosome 3"/>
</dbReference>
<name>A0AA36DXV1_LACSI</name>
<accession>A0AA36DXV1</accession>
<evidence type="ECO:0000313" key="7">
    <source>
        <dbReference type="EMBL" id="CAI9275501.1"/>
    </source>
</evidence>
<dbReference type="Pfam" id="PF04434">
    <property type="entry name" value="SWIM"/>
    <property type="match status" value="1"/>
</dbReference>
<dbReference type="PROSITE" id="PS50966">
    <property type="entry name" value="ZF_SWIM"/>
    <property type="match status" value="1"/>
</dbReference>
<evidence type="ECO:0000256" key="2">
    <source>
        <dbReference type="ARBA" id="ARBA00022771"/>
    </source>
</evidence>
<keyword evidence="3" id="KW-0862">Zinc</keyword>
<evidence type="ECO:0000256" key="4">
    <source>
        <dbReference type="PROSITE-ProRule" id="PRU00325"/>
    </source>
</evidence>
<dbReference type="PANTHER" id="PTHR31973">
    <property type="entry name" value="POLYPROTEIN, PUTATIVE-RELATED"/>
    <property type="match status" value="1"/>
</dbReference>
<evidence type="ECO:0000256" key="5">
    <source>
        <dbReference type="SAM" id="MobiDB-lite"/>
    </source>
</evidence>
<dbReference type="InterPro" id="IPR007527">
    <property type="entry name" value="Znf_SWIM"/>
</dbReference>
<keyword evidence="8" id="KW-1185">Reference proteome</keyword>
<organism evidence="7 8">
    <name type="scientific">Lactuca saligna</name>
    <name type="common">Willowleaf lettuce</name>
    <dbReference type="NCBI Taxonomy" id="75948"/>
    <lineage>
        <taxon>Eukaryota</taxon>
        <taxon>Viridiplantae</taxon>
        <taxon>Streptophyta</taxon>
        <taxon>Embryophyta</taxon>
        <taxon>Tracheophyta</taxon>
        <taxon>Spermatophyta</taxon>
        <taxon>Magnoliopsida</taxon>
        <taxon>eudicotyledons</taxon>
        <taxon>Gunneridae</taxon>
        <taxon>Pentapetalae</taxon>
        <taxon>asterids</taxon>
        <taxon>campanulids</taxon>
        <taxon>Asterales</taxon>
        <taxon>Asteraceae</taxon>
        <taxon>Cichorioideae</taxon>
        <taxon>Cichorieae</taxon>
        <taxon>Lactucinae</taxon>
        <taxon>Lactuca</taxon>
    </lineage>
</organism>
<evidence type="ECO:0000256" key="3">
    <source>
        <dbReference type="ARBA" id="ARBA00022833"/>
    </source>
</evidence>
<dbReference type="SUPFAM" id="SSF57756">
    <property type="entry name" value="Retrovirus zinc finger-like domains"/>
    <property type="match status" value="1"/>
</dbReference>
<gene>
    <name evidence="7" type="ORF">LSALG_LOCUS15528</name>
</gene>
<dbReference type="SMART" id="SM00575">
    <property type="entry name" value="ZnF_PMZ"/>
    <property type="match status" value="1"/>
</dbReference>
<sequence length="282" mass="31763">MLEEIRLFVMERIYTQRVEGMEWDLLICPTIRKRIEELKVKHRFTDVAYGVDLIAKKCACRIWQLTGIPCLHGVAAISYLNHDAETYVSQSYTTEAYLECYKYSINPLNSSDMWPDVPYHKPLPPKRRRLLGRPSVKRKRDAIERELTRPSRQTVSRRGSMIKCGICKEPGHNRKKCPSNQQSNTSVPSSSRGSGADPSLSRGNERPPPTTQPPPPPPPAAQPPPPAAQPPPPPPVAQQPPPPPPIVSRSGRREYFEWIIKQALRRQILGVGSNSDNPSVID</sequence>
<feature type="region of interest" description="Disordered" evidence="5">
    <location>
        <begin position="119"/>
        <end position="249"/>
    </location>
</feature>
<feature type="compositionally biased region" description="Basic residues" evidence="5">
    <location>
        <begin position="123"/>
        <end position="140"/>
    </location>
</feature>
<keyword evidence="1" id="KW-0479">Metal-binding</keyword>
<dbReference type="PANTHER" id="PTHR31973:SF189">
    <property type="entry name" value="TRANSPOSASE, MUDR, PLANT, MULE TRANSPOSASE DOMAIN PROTEIN-RELATED"/>
    <property type="match status" value="1"/>
</dbReference>
<dbReference type="Gene3D" id="4.10.60.10">
    <property type="entry name" value="Zinc finger, CCHC-type"/>
    <property type="match status" value="1"/>
</dbReference>
<proteinExistence type="predicted"/>
<dbReference type="EMBL" id="OX465079">
    <property type="protein sequence ID" value="CAI9275501.1"/>
    <property type="molecule type" value="Genomic_DNA"/>
</dbReference>
<evidence type="ECO:0000313" key="8">
    <source>
        <dbReference type="Proteomes" id="UP001177003"/>
    </source>
</evidence>
<feature type="compositionally biased region" description="Pro residues" evidence="5">
    <location>
        <begin position="206"/>
        <end position="246"/>
    </location>
</feature>
<keyword evidence="2 4" id="KW-0863">Zinc-finger</keyword>
<dbReference type="GO" id="GO:0003676">
    <property type="term" value="F:nucleic acid binding"/>
    <property type="evidence" value="ECO:0007669"/>
    <property type="project" value="InterPro"/>
</dbReference>
<evidence type="ECO:0000256" key="1">
    <source>
        <dbReference type="ARBA" id="ARBA00022723"/>
    </source>
</evidence>
<protein>
    <recommendedName>
        <fullName evidence="6">SWIM-type domain-containing protein</fullName>
    </recommendedName>
</protein>
<reference evidence="7" key="1">
    <citation type="submission" date="2023-04" db="EMBL/GenBank/DDBJ databases">
        <authorList>
            <person name="Vijverberg K."/>
            <person name="Xiong W."/>
            <person name="Schranz E."/>
        </authorList>
    </citation>
    <scope>NUCLEOTIDE SEQUENCE</scope>
</reference>
<dbReference type="InterPro" id="IPR006564">
    <property type="entry name" value="Znf_PMZ"/>
</dbReference>
<feature type="compositionally biased region" description="Polar residues" evidence="5">
    <location>
        <begin position="178"/>
        <end position="193"/>
    </location>
</feature>
<dbReference type="AlphaFoldDB" id="A0AA36DXV1"/>
<dbReference type="GO" id="GO:0008270">
    <property type="term" value="F:zinc ion binding"/>
    <property type="evidence" value="ECO:0007669"/>
    <property type="project" value="UniProtKB-KW"/>
</dbReference>
<dbReference type="InterPro" id="IPR036875">
    <property type="entry name" value="Znf_CCHC_sf"/>
</dbReference>
<evidence type="ECO:0000259" key="6">
    <source>
        <dbReference type="PROSITE" id="PS50966"/>
    </source>
</evidence>